<comment type="caution">
    <text evidence="2">The sequence shown here is derived from an EMBL/GenBank/DDBJ whole genome shotgun (WGS) entry which is preliminary data.</text>
</comment>
<evidence type="ECO:0008006" key="4">
    <source>
        <dbReference type="Google" id="ProtNLM"/>
    </source>
</evidence>
<reference evidence="2" key="1">
    <citation type="submission" date="2022-05" db="EMBL/GenBank/DDBJ databases">
        <authorList>
            <person name="Blom J."/>
        </authorList>
    </citation>
    <scope>NUCLEOTIDE SEQUENCE</scope>
    <source>
        <strain evidence="2">Type strain: CPO20170097</strain>
    </source>
</reference>
<proteinExistence type="predicted"/>
<keyword evidence="1" id="KW-0732">Signal</keyword>
<evidence type="ECO:0000256" key="1">
    <source>
        <dbReference type="SAM" id="SignalP"/>
    </source>
</evidence>
<feature type="signal peptide" evidence="1">
    <location>
        <begin position="1"/>
        <end position="21"/>
    </location>
</feature>
<keyword evidence="3" id="KW-1185">Reference proteome</keyword>
<evidence type="ECO:0000313" key="2">
    <source>
        <dbReference type="EMBL" id="CAH6635502.1"/>
    </source>
</evidence>
<gene>
    <name evidence="2" type="ORF">FBBNIHIM_01570</name>
</gene>
<name>A0ABM9F444_9ENTR</name>
<dbReference type="EMBL" id="CALSBS010000001">
    <property type="protein sequence ID" value="CAH6635502.1"/>
    <property type="molecule type" value="Genomic_DNA"/>
</dbReference>
<dbReference type="Proteomes" id="UP001152651">
    <property type="component" value="Unassembled WGS sequence"/>
</dbReference>
<accession>A0ABM9F444</accession>
<feature type="chain" id="PRO_5045470097" description="PPE family protein" evidence="1">
    <location>
        <begin position="22"/>
        <end position="411"/>
    </location>
</feature>
<sequence length="411" mass="42583">MKRSTLALFISCAMFSTASFATPVQLASVKNLSTDTEVNGFQSSLFYSDTGTVNGFDLPILGYTEMDQVNGFQLGAAAGSHVRNGVNGAAIGLFNWHGGEDNGLNISLANQVGVMNGASVGIYSAADELNGLNIGAANAVGNLNGTGDINGMNVAGLGNYNKGRMYGLNVAGLGNYTEGTMRGMNVAGIGNYIGGDMKGFNVSPFSWVEKDITGANVTLANHSRNVEGLNVGGIANWSEGDIKGMNVAVVNVSENMTGLNVAPFNKSKETVGANISAFNWSENTTGFNMAAFNRTNDMTGFNLGAFNVANNVTGMNLGAVNFNGGNVEGLNMGAVNVTSENVTGSNIGAINVTSGSSSSDFGAFNYADTTNFQFGLINATKHLEGLQIGVINVAMNATVPVLPLVNFHRSF</sequence>
<organism evidence="2 3">
    <name type="scientific">Pseudocitrobacter vendiensis</name>
    <dbReference type="NCBI Taxonomy" id="2488306"/>
    <lineage>
        <taxon>Bacteria</taxon>
        <taxon>Pseudomonadati</taxon>
        <taxon>Pseudomonadota</taxon>
        <taxon>Gammaproteobacteria</taxon>
        <taxon>Enterobacterales</taxon>
        <taxon>Enterobacteriaceae</taxon>
        <taxon>Pseudocitrobacter</taxon>
    </lineage>
</organism>
<evidence type="ECO:0000313" key="3">
    <source>
        <dbReference type="Proteomes" id="UP001152651"/>
    </source>
</evidence>
<dbReference type="RefSeq" id="WP_149461440.1">
    <property type="nucleotide sequence ID" value="NZ_CALSBS010000001.1"/>
</dbReference>
<protein>
    <recommendedName>
        <fullName evidence="4">PPE family protein</fullName>
    </recommendedName>
</protein>